<reference evidence="2 3" key="1">
    <citation type="journal article" date="2008" name="PLoS ONE">
        <title>Genome sequence of the saprophyte Leptospira biflexa provides insights into the evolution of Leptospira and the pathogenesis of leptospirosis.</title>
        <authorList>
            <person name="Picardeau M."/>
            <person name="Bulach D.M."/>
            <person name="Bouchier C."/>
            <person name="Zuerner R.L."/>
            <person name="Zidane N."/>
            <person name="Wilson P.J."/>
            <person name="Creno S."/>
            <person name="Kuczek E.S."/>
            <person name="Bommezzadri S."/>
            <person name="Davis J.C."/>
            <person name="McGrath A."/>
            <person name="Johnson M.J."/>
            <person name="Boursaux-Eude C."/>
            <person name="Seemann T."/>
            <person name="Rouy Z."/>
            <person name="Coppel R.L."/>
            <person name="Rood J.I."/>
            <person name="Lajus A."/>
            <person name="Davies J.K."/>
            <person name="Medigue C."/>
            <person name="Adler B."/>
        </authorList>
    </citation>
    <scope>NUCLEOTIDE SEQUENCE [LARGE SCALE GENOMIC DNA]</scope>
    <source>
        <strain evidence="3">Patoc 1 / ATCC 23582 / Paris</strain>
    </source>
</reference>
<dbReference type="InterPro" id="IPR001036">
    <property type="entry name" value="Acrflvin-R"/>
</dbReference>
<evidence type="ECO:0000256" key="1">
    <source>
        <dbReference type="SAM" id="Phobius"/>
    </source>
</evidence>
<feature type="transmembrane region" description="Helical" evidence="1">
    <location>
        <begin position="472"/>
        <end position="497"/>
    </location>
</feature>
<dbReference type="Gene3D" id="3.30.70.1430">
    <property type="entry name" value="Multidrug efflux transporter AcrB pore domain"/>
    <property type="match status" value="1"/>
</dbReference>
<dbReference type="Gene3D" id="3.30.70.1320">
    <property type="entry name" value="Multidrug efflux transporter AcrB pore domain like"/>
    <property type="match status" value="1"/>
</dbReference>
<accession>B0SMH4</accession>
<feature type="transmembrane region" description="Helical" evidence="1">
    <location>
        <begin position="860"/>
        <end position="876"/>
    </location>
</feature>
<dbReference type="EMBL" id="CP000786">
    <property type="protein sequence ID" value="ABZ97118.1"/>
    <property type="molecule type" value="Genomic_DNA"/>
</dbReference>
<feature type="transmembrane region" description="Helical" evidence="1">
    <location>
        <begin position="316"/>
        <end position="334"/>
    </location>
</feature>
<keyword evidence="3" id="KW-1185">Reference proteome</keyword>
<feature type="transmembrane region" description="Helical" evidence="1">
    <location>
        <begin position="398"/>
        <end position="424"/>
    </location>
</feature>
<keyword evidence="1" id="KW-1133">Transmembrane helix</keyword>
<dbReference type="STRING" id="456481.LEPBI_I0994"/>
<organism evidence="2 3">
    <name type="scientific">Leptospira biflexa serovar Patoc (strain Patoc 1 / ATCC 23582 / Paris)</name>
    <dbReference type="NCBI Taxonomy" id="456481"/>
    <lineage>
        <taxon>Bacteria</taxon>
        <taxon>Pseudomonadati</taxon>
        <taxon>Spirochaetota</taxon>
        <taxon>Spirochaetia</taxon>
        <taxon>Leptospirales</taxon>
        <taxon>Leptospiraceae</taxon>
        <taxon>Leptospira</taxon>
    </lineage>
</organism>
<sequence>MSFPFVKRMKYQLFMVFGLIVLISILKIREIKLGDAKVMEDVETLVITQNWPSKTARQIEENVTKPWEMILKSVDGYLELKSISDHGNLALYLTLSPEFPKEELLQSVRNVYILNQNKFPRDIHFPRFVYDKDKEFHFILLKKVKSDRTSSLSDLEQRIKDIDYVTKFVYQPEFEREIQIKVDHLSLLQSSQPTMVQIYQSIRRHFEGVRMDTSREEYFVTDYPIKPMEWGKIQIQFGNFGKVSLGQIARVEVEQVDAKKNTRVNGKSFESILIHTDSGFRQLLLELKLVGILKSFPDWEIVFSSQEELFTNTVELVFFYLLIESYLMIYLGLYKRKWLEAFVFSFSFLLFLIVVFFFLHLFQIPIGDSGFVFLFVLKLFFPFVRFQRVLYHKKQIGGFVLLFSVLVWLEWIPISIFVLIFIFFNSLAVYPFCRNLILVFLKRKCVLTLNLSTFQISFLNRILNPKPISNPGAFFMISGLVLLFSFFYSVEGLWVSFPITSNQSSIQHARLEFPTYTSESEINRVTRQVEEAILSQHWTKLLVVTQKNFRSEFYLKLAELTNPQLFSTLPTEMGYFHFVKGKAVQDTNTLRFTNQDPIALEVSILKLLPWLKSRKEIKEVVLGFQKASEGLKFQSNSTHRVKMKADVDPTIKESSFQLNPTVVAKMPLEEKIVDVKLMLNKTISKEEFRKQPVPTRNGSLVFLDSFRNFSSIKNFGRIYHKNTETSMEILIKGESLPWETIEDGIRNFLKNDETEYAERTETKSGEPHFRLVFFVILVSVLFFRKQYYKEYVSFVITITFIWKFQSILFTRDYLQLGMVILVYLFFSFTIRKKNQCLAHSNTFIIGSLFLSYVYPWNGGVYLFESMFLIFAFGYFYQKSLHYLKNIQTS</sequence>
<dbReference type="BioCyc" id="LBIF456481:LEPBI_RS04885-MONOMER"/>
<feature type="transmembrane region" description="Helical" evidence="1">
    <location>
        <begin position="837"/>
        <end position="854"/>
    </location>
</feature>
<dbReference type="Pfam" id="PF00873">
    <property type="entry name" value="ACR_tran"/>
    <property type="match status" value="1"/>
</dbReference>
<feature type="transmembrane region" description="Helical" evidence="1">
    <location>
        <begin position="813"/>
        <end position="830"/>
    </location>
</feature>
<keyword evidence="1" id="KW-0812">Transmembrane</keyword>
<feature type="transmembrane region" description="Helical" evidence="1">
    <location>
        <begin position="791"/>
        <end position="807"/>
    </location>
</feature>
<feature type="transmembrane region" description="Helical" evidence="1">
    <location>
        <begin position="369"/>
        <end position="386"/>
    </location>
</feature>
<protein>
    <submittedName>
        <fullName evidence="2">Putative multidrug protein putative membrane protein</fullName>
    </submittedName>
</protein>
<proteinExistence type="predicted"/>
<gene>
    <name evidence="2" type="ordered locus">LEPBI_I0994</name>
</gene>
<name>B0SMH4_LEPBP</name>
<dbReference type="Gene3D" id="1.20.1640.10">
    <property type="entry name" value="Multidrug efflux transporter AcrB transmembrane domain"/>
    <property type="match status" value="1"/>
</dbReference>
<dbReference type="Proteomes" id="UP000001847">
    <property type="component" value="Chromosome I"/>
</dbReference>
<dbReference type="InterPro" id="IPR027463">
    <property type="entry name" value="AcrB_DN_DC_subdom"/>
</dbReference>
<dbReference type="HOGENOM" id="CLU_324603_0_0_12"/>
<dbReference type="AlphaFoldDB" id="B0SMH4"/>
<dbReference type="OrthoDB" id="315310at2"/>
<dbReference type="GO" id="GO:0042910">
    <property type="term" value="F:xenobiotic transmembrane transporter activity"/>
    <property type="evidence" value="ECO:0007669"/>
    <property type="project" value="TreeGrafter"/>
</dbReference>
<dbReference type="KEGG" id="lbi:LEPBI_I0994"/>
<dbReference type="Gene3D" id="3.30.2090.10">
    <property type="entry name" value="Multidrug efflux transporter AcrB TolC docking domain, DN and DC subdomains"/>
    <property type="match status" value="1"/>
</dbReference>
<dbReference type="GO" id="GO:0005886">
    <property type="term" value="C:plasma membrane"/>
    <property type="evidence" value="ECO:0007669"/>
    <property type="project" value="TreeGrafter"/>
</dbReference>
<feature type="transmembrane region" description="Helical" evidence="1">
    <location>
        <begin position="341"/>
        <end position="363"/>
    </location>
</feature>
<evidence type="ECO:0000313" key="3">
    <source>
        <dbReference type="Proteomes" id="UP000001847"/>
    </source>
</evidence>
<keyword evidence="1" id="KW-0472">Membrane</keyword>
<evidence type="ECO:0000313" key="2">
    <source>
        <dbReference type="EMBL" id="ABZ97118.1"/>
    </source>
</evidence>
<dbReference type="PANTHER" id="PTHR32063:SF0">
    <property type="entry name" value="SWARMING MOTILITY PROTEIN SWRC"/>
    <property type="match status" value="1"/>
</dbReference>
<dbReference type="PANTHER" id="PTHR32063">
    <property type="match status" value="1"/>
</dbReference>
<dbReference type="SUPFAM" id="SSF82693">
    <property type="entry name" value="Multidrug efflux transporter AcrB pore domain, PN1, PN2, PC1 and PC2 subdomains"/>
    <property type="match status" value="1"/>
</dbReference>